<evidence type="ECO:0000313" key="3">
    <source>
        <dbReference type="Proteomes" id="UP000198844"/>
    </source>
</evidence>
<dbReference type="Proteomes" id="UP000198844">
    <property type="component" value="Unassembled WGS sequence"/>
</dbReference>
<evidence type="ECO:0000256" key="1">
    <source>
        <dbReference type="SAM" id="MobiDB-lite"/>
    </source>
</evidence>
<feature type="region of interest" description="Disordered" evidence="1">
    <location>
        <begin position="151"/>
        <end position="212"/>
    </location>
</feature>
<proteinExistence type="predicted"/>
<accession>A0A1I6Z3Y2</accession>
<sequence>MHRLVTRASYFRRRCARRRAAHKATHYVLTPTPRQQVVARPCIATAAATVIARHRQTFEVGVSGVSAGRVAEAKPTAPTDLNRSPWFPLQTRPRRTQCGVGADDSFVTNAECARARIPVAPLPQANHGARLAGASSRFLCLSFFAAAKKVSAAPHRGNANKPLTMQGKAPKPEQGKPKAPGPRPMPPQKAKTSHLMPPSVAYRRQCSKYPTA</sequence>
<reference evidence="2 3" key="1">
    <citation type="submission" date="2016-10" db="EMBL/GenBank/DDBJ databases">
        <authorList>
            <person name="de Groot N.N."/>
        </authorList>
    </citation>
    <scope>NUCLEOTIDE SEQUENCE [LARGE SCALE GENOMIC DNA]</scope>
    <source>
        <strain evidence="2 3">LMG 27731</strain>
    </source>
</reference>
<protein>
    <submittedName>
        <fullName evidence="2">Uncharacterized protein</fullName>
    </submittedName>
</protein>
<name>A0A1I6Z3Y2_9BURK</name>
<organism evidence="2 3">
    <name type="scientific">Paraburkholderia aspalathi</name>
    <dbReference type="NCBI Taxonomy" id="1324617"/>
    <lineage>
        <taxon>Bacteria</taxon>
        <taxon>Pseudomonadati</taxon>
        <taxon>Pseudomonadota</taxon>
        <taxon>Betaproteobacteria</taxon>
        <taxon>Burkholderiales</taxon>
        <taxon>Burkholderiaceae</taxon>
        <taxon>Paraburkholderia</taxon>
    </lineage>
</organism>
<feature type="region of interest" description="Disordered" evidence="1">
    <location>
        <begin position="73"/>
        <end position="94"/>
    </location>
</feature>
<gene>
    <name evidence="2" type="ORF">SAMN05192563_1002133</name>
</gene>
<dbReference type="EMBL" id="FPBH01000002">
    <property type="protein sequence ID" value="SFT57369.1"/>
    <property type="molecule type" value="Genomic_DNA"/>
</dbReference>
<evidence type="ECO:0000313" key="2">
    <source>
        <dbReference type="EMBL" id="SFT57369.1"/>
    </source>
</evidence>
<dbReference type="AlphaFoldDB" id="A0A1I6Z3Y2"/>